<evidence type="ECO:0000256" key="4">
    <source>
        <dbReference type="ARBA" id="ARBA00022692"/>
    </source>
</evidence>
<dbReference type="PANTHER" id="PTHR30482">
    <property type="entry name" value="HIGH-AFFINITY BRANCHED-CHAIN AMINO ACID TRANSPORT SYSTEM PERMEASE"/>
    <property type="match status" value="1"/>
</dbReference>
<dbReference type="Pfam" id="PF12399">
    <property type="entry name" value="BCA_ABC_TP_C"/>
    <property type="match status" value="1"/>
</dbReference>
<feature type="transmembrane region" description="Helical" evidence="9">
    <location>
        <begin position="89"/>
        <end position="108"/>
    </location>
</feature>
<evidence type="ECO:0000256" key="7">
    <source>
        <dbReference type="ARBA" id="ARBA00022989"/>
    </source>
</evidence>
<feature type="transmembrane region" description="Helical" evidence="9">
    <location>
        <begin position="120"/>
        <end position="137"/>
    </location>
</feature>
<feature type="transmembrane region" description="Helical" evidence="9">
    <location>
        <begin position="292"/>
        <end position="311"/>
    </location>
</feature>
<name>A0A7V4TXI8_9BACT</name>
<dbReference type="CDD" id="cd06581">
    <property type="entry name" value="TM_PBP1_LivM_like"/>
    <property type="match status" value="1"/>
</dbReference>
<dbReference type="InterPro" id="IPR003593">
    <property type="entry name" value="AAA+_ATPase"/>
</dbReference>
<evidence type="ECO:0000256" key="8">
    <source>
        <dbReference type="ARBA" id="ARBA00023136"/>
    </source>
</evidence>
<evidence type="ECO:0000256" key="9">
    <source>
        <dbReference type="SAM" id="Phobius"/>
    </source>
</evidence>
<keyword evidence="6 11" id="KW-0067">ATP-binding</keyword>
<comment type="subcellular location">
    <subcellularLocation>
        <location evidence="1">Cell membrane</location>
        <topology evidence="1">Multi-pass membrane protein</topology>
    </subcellularLocation>
</comment>
<dbReference type="Pfam" id="PF00005">
    <property type="entry name" value="ABC_tran"/>
    <property type="match status" value="1"/>
</dbReference>
<feature type="transmembrane region" description="Helical" evidence="9">
    <location>
        <begin position="218"/>
        <end position="241"/>
    </location>
</feature>
<dbReference type="CDD" id="cd03219">
    <property type="entry name" value="ABC_Mj1267_LivG_branched"/>
    <property type="match status" value="1"/>
</dbReference>
<dbReference type="SMART" id="SM00382">
    <property type="entry name" value="AAA"/>
    <property type="match status" value="1"/>
</dbReference>
<comment type="caution">
    <text evidence="11">The sequence shown here is derived from an EMBL/GenBank/DDBJ whole genome shotgun (WGS) entry which is preliminary data.</text>
</comment>
<accession>A0A7V4TXI8</accession>
<dbReference type="InterPro" id="IPR027417">
    <property type="entry name" value="P-loop_NTPase"/>
</dbReference>
<dbReference type="GO" id="GO:0016887">
    <property type="term" value="F:ATP hydrolysis activity"/>
    <property type="evidence" value="ECO:0007669"/>
    <property type="project" value="InterPro"/>
</dbReference>
<dbReference type="InterPro" id="IPR032823">
    <property type="entry name" value="BCA_ABC_TP_C"/>
</dbReference>
<dbReference type="GO" id="GO:0015658">
    <property type="term" value="F:branched-chain amino acid transmembrane transporter activity"/>
    <property type="evidence" value="ECO:0007669"/>
    <property type="project" value="InterPro"/>
</dbReference>
<organism evidence="11">
    <name type="scientific">Candidatus Caldatribacterium saccharofermentans</name>
    <dbReference type="NCBI Taxonomy" id="1454753"/>
    <lineage>
        <taxon>Bacteria</taxon>
        <taxon>Pseudomonadati</taxon>
        <taxon>Atribacterota</taxon>
        <taxon>Atribacteria</taxon>
        <taxon>Atribacterales</taxon>
        <taxon>Candidatus Caldatribacteriaceae</taxon>
        <taxon>Candidatus Caldatribacterium</taxon>
    </lineage>
</organism>
<dbReference type="GO" id="GO:0005524">
    <property type="term" value="F:ATP binding"/>
    <property type="evidence" value="ECO:0007669"/>
    <property type="project" value="UniProtKB-KW"/>
</dbReference>
<dbReference type="InterPro" id="IPR001851">
    <property type="entry name" value="ABC_transp_permease"/>
</dbReference>
<evidence type="ECO:0000256" key="5">
    <source>
        <dbReference type="ARBA" id="ARBA00022741"/>
    </source>
</evidence>
<dbReference type="GO" id="GO:0005886">
    <property type="term" value="C:plasma membrane"/>
    <property type="evidence" value="ECO:0007669"/>
    <property type="project" value="UniProtKB-SubCell"/>
</dbReference>
<dbReference type="PROSITE" id="PS50893">
    <property type="entry name" value="ABC_TRANSPORTER_2"/>
    <property type="match status" value="1"/>
</dbReference>
<evidence type="ECO:0000313" key="11">
    <source>
        <dbReference type="EMBL" id="HGY39158.1"/>
    </source>
</evidence>
<keyword evidence="4 9" id="KW-0812">Transmembrane</keyword>
<feature type="transmembrane region" description="Helical" evidence="9">
    <location>
        <begin position="253"/>
        <end position="280"/>
    </location>
</feature>
<feature type="domain" description="ABC transporter" evidence="10">
    <location>
        <begin position="360"/>
        <end position="607"/>
    </location>
</feature>
<keyword evidence="7 9" id="KW-1133">Transmembrane helix</keyword>
<keyword evidence="3" id="KW-1003">Cell membrane</keyword>
<protein>
    <submittedName>
        <fullName evidence="11">Branched-chain amino acid ABC transporter ATP-binding protein/permease</fullName>
    </submittedName>
</protein>
<dbReference type="Pfam" id="PF02653">
    <property type="entry name" value="BPD_transp_2"/>
    <property type="match status" value="1"/>
</dbReference>
<reference evidence="11" key="1">
    <citation type="journal article" date="2020" name="mSystems">
        <title>Genome- and Community-Level Interaction Insights into Carbon Utilization and Element Cycling Functions of Hydrothermarchaeota in Hydrothermal Sediment.</title>
        <authorList>
            <person name="Zhou Z."/>
            <person name="Liu Y."/>
            <person name="Xu W."/>
            <person name="Pan J."/>
            <person name="Luo Z.H."/>
            <person name="Li M."/>
        </authorList>
    </citation>
    <scope>NUCLEOTIDE SEQUENCE [LARGE SCALE GENOMIC DNA]</scope>
    <source>
        <strain evidence="11">SpSt-82</strain>
    </source>
</reference>
<dbReference type="FunFam" id="3.40.50.300:FF:000421">
    <property type="entry name" value="Branched-chain amino acid ABC transporter ATP-binding protein"/>
    <property type="match status" value="1"/>
</dbReference>
<evidence type="ECO:0000256" key="3">
    <source>
        <dbReference type="ARBA" id="ARBA00022475"/>
    </source>
</evidence>
<keyword evidence="5" id="KW-0547">Nucleotide-binding</keyword>
<feature type="transmembrane region" description="Helical" evidence="9">
    <location>
        <begin position="37"/>
        <end position="57"/>
    </location>
</feature>
<evidence type="ECO:0000256" key="2">
    <source>
        <dbReference type="ARBA" id="ARBA00022448"/>
    </source>
</evidence>
<dbReference type="EMBL" id="DTIY01000031">
    <property type="protein sequence ID" value="HGY39158.1"/>
    <property type="molecule type" value="Genomic_DNA"/>
</dbReference>
<evidence type="ECO:0000256" key="1">
    <source>
        <dbReference type="ARBA" id="ARBA00004651"/>
    </source>
</evidence>
<feature type="transmembrane region" description="Helical" evidence="9">
    <location>
        <begin position="169"/>
        <end position="187"/>
    </location>
</feature>
<dbReference type="InterPro" id="IPR003439">
    <property type="entry name" value="ABC_transporter-like_ATP-bd"/>
</dbReference>
<dbReference type="SUPFAM" id="SSF52540">
    <property type="entry name" value="P-loop containing nucleoside triphosphate hydrolases"/>
    <property type="match status" value="1"/>
</dbReference>
<evidence type="ECO:0000259" key="10">
    <source>
        <dbReference type="PROSITE" id="PS50893"/>
    </source>
</evidence>
<dbReference type="InterPro" id="IPR043428">
    <property type="entry name" value="LivM-like"/>
</dbReference>
<dbReference type="Gene3D" id="3.40.50.300">
    <property type="entry name" value="P-loop containing nucleotide triphosphate hydrolases"/>
    <property type="match status" value="1"/>
</dbReference>
<gene>
    <name evidence="11" type="ORF">ENW11_05055</name>
</gene>
<keyword evidence="2" id="KW-0813">Transport</keyword>
<keyword evidence="8 9" id="KW-0472">Membrane</keyword>
<evidence type="ECO:0000256" key="6">
    <source>
        <dbReference type="ARBA" id="ARBA00022840"/>
    </source>
</evidence>
<proteinExistence type="predicted"/>
<sequence length="616" mass="67963">MGMELSCVRKGRFQQFVPILLWGFVSVFPFLPFVNDYWVDVGFFVGLYGLLGLSLNVVLGEVGLFDLGHAAFYAIGAYTTAILNTTLNIPVLLLLPVSALVASGFAYLVMSPVIHLRGDYLCIVTIGIGEIVRIIIVNNPWGITNGPNGITGVGFPAFGPFVIQTPTQFYYFVWAVVALVAFVLLRLQRSRIGRAWNAIREDEVAAEATGIDVRAYKLLAFTLGAALAGLAGNIYAAKMAVVSPQSFLFMESALLFCIVLLGGLGSLPGVLLGAALVVVFPEVFRRFASFRLLFFGLALMVTMIFRPGGLLPRKREILGLDGLDVQGFSAEKVSPVRMGQVSLEERSPVQPRELDPCPLLEVQGVTLRFGGLVAVNQYDLVVYPKRVTSLIGPNGAGKTTLFNIITGIYHPNEGKVLFKGEDITGLKPHLVVTRGIARTFQNIRLFPSLTCFENVLMGRHCRGKAGIVPAVLRTPFQLREEREFMEIAAYWLYRVGLWEYRNELARNLPYGRQKYLEIARALATGPELLILDEPSSGLNERETEELMGFLQELLQEGITILLIEHDMNVVMGISDWVSVMDMGSKIAEGSPWEVYNHPRVIEAYLGKEEEWVGSTS</sequence>
<dbReference type="PANTHER" id="PTHR30482:SF10">
    <property type="entry name" value="HIGH-AFFINITY BRANCHED-CHAIN AMINO ACID TRANSPORT PROTEIN BRAE"/>
    <property type="match status" value="1"/>
</dbReference>
<dbReference type="AlphaFoldDB" id="A0A7V4TXI8"/>
<feature type="transmembrane region" description="Helical" evidence="9">
    <location>
        <begin position="12"/>
        <end position="31"/>
    </location>
</feature>